<gene>
    <name evidence="6" type="ORF">SISNIDRAFT_452591</name>
</gene>
<dbReference type="InterPro" id="IPR050307">
    <property type="entry name" value="Sterol_Desaturase_Related"/>
</dbReference>
<comment type="subcellular location">
    <subcellularLocation>
        <location evidence="1">Membrane</location>
    </subcellularLocation>
</comment>
<dbReference type="EMBL" id="KV419402">
    <property type="protein sequence ID" value="KZS95237.1"/>
    <property type="molecule type" value="Genomic_DNA"/>
</dbReference>
<keyword evidence="7" id="KW-1185">Reference proteome</keyword>
<sequence>MFESLLQELLHPEPTAHLYANTDFTQLNWFEMQWVNWYLWIDNPILATGLMSFVLHEIVYFGRCIPWIIVDAIPYFNRWKLQPGKVPSPKDQWECTKLVLLTHFTVEIPQIWLFHPMAEALGMQTWQVPFPNWKTMAVQVAIFFVLEDFWHYFAHKSLHYGPLYKRIHKIHHKYSAPFGLAAEYAHPLEVLILGVGVIGGPMLYCFLTGEMHIATVYLWISVKLFQTIDAHSGYDFPWSLRHILPFWGGADYHDFHHMSFINNYASCFRWLDYLLGTDDKFRAYKARVAAVSAKDRQAVEQQILDDTEKEGLRAQKEAEDAGIAAAWNSSSKREVPAQ</sequence>
<dbReference type="GO" id="GO:0016020">
    <property type="term" value="C:membrane"/>
    <property type="evidence" value="ECO:0007669"/>
    <property type="project" value="UniProtKB-SubCell"/>
</dbReference>
<dbReference type="OrthoDB" id="1658724at2759"/>
<keyword evidence="2" id="KW-0812">Transmembrane</keyword>
<dbReference type="GO" id="GO:0008610">
    <property type="term" value="P:lipid biosynthetic process"/>
    <property type="evidence" value="ECO:0007669"/>
    <property type="project" value="InterPro"/>
</dbReference>
<dbReference type="InterPro" id="IPR006694">
    <property type="entry name" value="Fatty_acid_hydroxylase"/>
</dbReference>
<evidence type="ECO:0000256" key="1">
    <source>
        <dbReference type="ARBA" id="ARBA00004370"/>
    </source>
</evidence>
<protein>
    <recommendedName>
        <fullName evidence="5">Fatty acid hydroxylase domain-containing protein</fullName>
    </recommendedName>
</protein>
<dbReference type="STRING" id="1314777.A0A164WPK4"/>
<evidence type="ECO:0000256" key="4">
    <source>
        <dbReference type="ARBA" id="ARBA00023136"/>
    </source>
</evidence>
<dbReference type="PANTHER" id="PTHR11863">
    <property type="entry name" value="STEROL DESATURASE"/>
    <property type="match status" value="1"/>
</dbReference>
<dbReference type="GO" id="GO:0005506">
    <property type="term" value="F:iron ion binding"/>
    <property type="evidence" value="ECO:0007669"/>
    <property type="project" value="InterPro"/>
</dbReference>
<evidence type="ECO:0000313" key="6">
    <source>
        <dbReference type="EMBL" id="KZS95237.1"/>
    </source>
</evidence>
<keyword evidence="4" id="KW-0472">Membrane</keyword>
<accession>A0A164WPK4</accession>
<dbReference type="Proteomes" id="UP000076722">
    <property type="component" value="Unassembled WGS sequence"/>
</dbReference>
<proteinExistence type="predicted"/>
<name>A0A164WPK4_9AGAM</name>
<evidence type="ECO:0000259" key="5">
    <source>
        <dbReference type="Pfam" id="PF04116"/>
    </source>
</evidence>
<evidence type="ECO:0000256" key="2">
    <source>
        <dbReference type="ARBA" id="ARBA00022692"/>
    </source>
</evidence>
<organism evidence="6 7">
    <name type="scientific">Sistotremastrum niveocremeum HHB9708</name>
    <dbReference type="NCBI Taxonomy" id="1314777"/>
    <lineage>
        <taxon>Eukaryota</taxon>
        <taxon>Fungi</taxon>
        <taxon>Dikarya</taxon>
        <taxon>Basidiomycota</taxon>
        <taxon>Agaricomycotina</taxon>
        <taxon>Agaricomycetes</taxon>
        <taxon>Sistotremastrales</taxon>
        <taxon>Sistotremastraceae</taxon>
        <taxon>Sertulicium</taxon>
        <taxon>Sertulicium niveocremeum</taxon>
    </lineage>
</organism>
<evidence type="ECO:0000313" key="7">
    <source>
        <dbReference type="Proteomes" id="UP000076722"/>
    </source>
</evidence>
<reference evidence="6 7" key="1">
    <citation type="journal article" date="2016" name="Mol. Biol. Evol.">
        <title>Comparative Genomics of Early-Diverging Mushroom-Forming Fungi Provides Insights into the Origins of Lignocellulose Decay Capabilities.</title>
        <authorList>
            <person name="Nagy L.G."/>
            <person name="Riley R."/>
            <person name="Tritt A."/>
            <person name="Adam C."/>
            <person name="Daum C."/>
            <person name="Floudas D."/>
            <person name="Sun H."/>
            <person name="Yadav J.S."/>
            <person name="Pangilinan J."/>
            <person name="Larsson K.H."/>
            <person name="Matsuura K."/>
            <person name="Barry K."/>
            <person name="Labutti K."/>
            <person name="Kuo R."/>
            <person name="Ohm R.A."/>
            <person name="Bhattacharya S.S."/>
            <person name="Shirouzu T."/>
            <person name="Yoshinaga Y."/>
            <person name="Martin F.M."/>
            <person name="Grigoriev I.V."/>
            <person name="Hibbett D.S."/>
        </authorList>
    </citation>
    <scope>NUCLEOTIDE SEQUENCE [LARGE SCALE GENOMIC DNA]</scope>
    <source>
        <strain evidence="6 7">HHB9708</strain>
    </source>
</reference>
<feature type="domain" description="Fatty acid hydroxylase" evidence="5">
    <location>
        <begin position="141"/>
        <end position="277"/>
    </location>
</feature>
<dbReference type="GO" id="GO:0016491">
    <property type="term" value="F:oxidoreductase activity"/>
    <property type="evidence" value="ECO:0007669"/>
    <property type="project" value="InterPro"/>
</dbReference>
<dbReference type="Pfam" id="PF04116">
    <property type="entry name" value="FA_hydroxylase"/>
    <property type="match status" value="1"/>
</dbReference>
<keyword evidence="3" id="KW-1133">Transmembrane helix</keyword>
<dbReference type="AlphaFoldDB" id="A0A164WPK4"/>
<evidence type="ECO:0000256" key="3">
    <source>
        <dbReference type="ARBA" id="ARBA00022989"/>
    </source>
</evidence>